<dbReference type="InterPro" id="IPR023375">
    <property type="entry name" value="ADC_dom_sf"/>
</dbReference>
<name>A0A0C3I0P2_OIDMZ</name>
<dbReference type="AlphaFoldDB" id="A0A0C3I0P2"/>
<dbReference type="InterPro" id="IPR036188">
    <property type="entry name" value="FAD/NAD-bd_sf"/>
</dbReference>
<feature type="domain" description="FAD-binding" evidence="6">
    <location>
        <begin position="52"/>
        <end position="404"/>
    </location>
</feature>
<evidence type="ECO:0000256" key="2">
    <source>
        <dbReference type="ARBA" id="ARBA00022630"/>
    </source>
</evidence>
<dbReference type="PRINTS" id="PR00420">
    <property type="entry name" value="RNGMNOXGNASE"/>
</dbReference>
<dbReference type="GO" id="GO:0004497">
    <property type="term" value="F:monooxygenase activity"/>
    <property type="evidence" value="ECO:0007669"/>
    <property type="project" value="UniProtKB-KW"/>
</dbReference>
<proteinExistence type="inferred from homology"/>
<evidence type="ECO:0000256" key="1">
    <source>
        <dbReference type="ARBA" id="ARBA00007992"/>
    </source>
</evidence>
<dbReference type="GO" id="GO:0071949">
    <property type="term" value="F:FAD binding"/>
    <property type="evidence" value="ECO:0007669"/>
    <property type="project" value="InterPro"/>
</dbReference>
<evidence type="ECO:0000313" key="7">
    <source>
        <dbReference type="EMBL" id="KIN08615.1"/>
    </source>
</evidence>
<dbReference type="EMBL" id="KN832870">
    <property type="protein sequence ID" value="KIN08615.1"/>
    <property type="molecule type" value="Genomic_DNA"/>
</dbReference>
<dbReference type="PANTHER" id="PTHR13789">
    <property type="entry name" value="MONOOXYGENASE"/>
    <property type="match status" value="1"/>
</dbReference>
<dbReference type="Pfam" id="PF01494">
    <property type="entry name" value="FAD_binding_3"/>
    <property type="match status" value="1"/>
</dbReference>
<dbReference type="Gene3D" id="3.50.50.60">
    <property type="entry name" value="FAD/NAD(P)-binding domain"/>
    <property type="match status" value="1"/>
</dbReference>
<dbReference type="InParanoid" id="A0A0C3I0P2"/>
<dbReference type="InterPro" id="IPR050493">
    <property type="entry name" value="FAD-dep_Monooxygenase_BioMet"/>
</dbReference>
<keyword evidence="2" id="KW-0285">Flavoprotein</keyword>
<dbReference type="InterPro" id="IPR010451">
    <property type="entry name" value="Acetoacetate_decarboxylase"/>
</dbReference>
<sequence length="736" mass="80897">MATTSYKPRYVEASNLSKVICDGAKADHASGSCGNEREIEYDNGTDPAPLNIAIVGAGIGGLTAAIGLRQNGHNVSIYEQSRFANEVGAAIHLAPNANGILRRYGLCMETFGAVSLDYVTLYNGEGVKTKVMHLAESNKLWQHPWQLSHRVHLHEALKRTAISEYGIGRPAALHTSTRVTNVDTENAAITLESGKIIKADVVLGADGVYSKMRNFVSGHESQLHGSGKAAFRFLVEREKALRNPETAKLVKLDGEMAVWHGSDRRVVMYPCDHNRLLNFACIHPDTESQGGADGWNKEASLEQLLRVFRKFPGDLLSLLRMANPDSIKVWKLLDMDTLPTWAKGKLALLGESAHPMLPYQGQGGGAAIEDAAAIAAVMPAGTAPEDIPERLKLYEQIRYDRAHVIQDYSRQAGRDPAEGTPEINMMAYTAYNFGHDEIDYATQVFKKSQYAKNTSLCWKAPLGFGPVPSPRQSHLSRPQSHRQEQTFTTALVKFKSSGTFLQNLFPTKSFAFKSPATAVYASFSVTTFNNMTWIGGSGYNQLGLRIHGVEYKKEDGSSIIGTYIPVLFEDLADSIIAGRDEVGMPKVYCALDVHQRQKSYRMQASWQGAKFLDFEIEGLATVDHPDDRDTATSELDQGDLVYRYIPAVTDEAKGKADCEYSVIIPRYSSSAMWKATHVSKAKRARVVFDKRDVDALPTLHHIVEVLADIPIYEVVGAKVVQGTGVPDSTSGAKRID</sequence>
<dbReference type="Pfam" id="PF06314">
    <property type="entry name" value="ADC"/>
    <property type="match status" value="1"/>
</dbReference>
<dbReference type="Gene3D" id="2.40.400.10">
    <property type="entry name" value="Acetoacetate decarboxylase-like"/>
    <property type="match status" value="1"/>
</dbReference>
<dbReference type="PANTHER" id="PTHR13789:SF261">
    <property type="entry name" value="HYDROXYLASE, PUTATIVE (AFU_ORTHOLOGUE AFUA_7G00590)-RELATED"/>
    <property type="match status" value="1"/>
</dbReference>
<reference evidence="7 8" key="1">
    <citation type="submission" date="2014-04" db="EMBL/GenBank/DDBJ databases">
        <authorList>
            <consortium name="DOE Joint Genome Institute"/>
            <person name="Kuo A."/>
            <person name="Martino E."/>
            <person name="Perotto S."/>
            <person name="Kohler A."/>
            <person name="Nagy L.G."/>
            <person name="Floudas D."/>
            <person name="Copeland A."/>
            <person name="Barry K.W."/>
            <person name="Cichocki N."/>
            <person name="Veneault-Fourrey C."/>
            <person name="LaButti K."/>
            <person name="Lindquist E.A."/>
            <person name="Lipzen A."/>
            <person name="Lundell T."/>
            <person name="Morin E."/>
            <person name="Murat C."/>
            <person name="Sun H."/>
            <person name="Tunlid A."/>
            <person name="Henrissat B."/>
            <person name="Grigoriev I.V."/>
            <person name="Hibbett D.S."/>
            <person name="Martin F."/>
            <person name="Nordberg H.P."/>
            <person name="Cantor M.N."/>
            <person name="Hua S.X."/>
        </authorList>
    </citation>
    <scope>NUCLEOTIDE SEQUENCE [LARGE SCALE GENOMIC DNA]</scope>
    <source>
        <strain evidence="7 8">Zn</strain>
    </source>
</reference>
<evidence type="ECO:0000259" key="6">
    <source>
        <dbReference type="Pfam" id="PF01494"/>
    </source>
</evidence>
<accession>A0A0C3I0P2</accession>
<dbReference type="InterPro" id="IPR002938">
    <property type="entry name" value="FAD-bd"/>
</dbReference>
<dbReference type="STRING" id="913774.A0A0C3I0P2"/>
<evidence type="ECO:0000256" key="3">
    <source>
        <dbReference type="ARBA" id="ARBA00022827"/>
    </source>
</evidence>
<keyword evidence="5" id="KW-0503">Monooxygenase</keyword>
<keyword evidence="4" id="KW-0560">Oxidoreductase</keyword>
<evidence type="ECO:0000256" key="5">
    <source>
        <dbReference type="ARBA" id="ARBA00023033"/>
    </source>
</evidence>
<dbReference type="Proteomes" id="UP000054321">
    <property type="component" value="Unassembled WGS sequence"/>
</dbReference>
<organism evidence="7 8">
    <name type="scientific">Oidiodendron maius (strain Zn)</name>
    <dbReference type="NCBI Taxonomy" id="913774"/>
    <lineage>
        <taxon>Eukaryota</taxon>
        <taxon>Fungi</taxon>
        <taxon>Dikarya</taxon>
        <taxon>Ascomycota</taxon>
        <taxon>Pezizomycotina</taxon>
        <taxon>Leotiomycetes</taxon>
        <taxon>Leotiomycetes incertae sedis</taxon>
        <taxon>Myxotrichaceae</taxon>
        <taxon>Oidiodendron</taxon>
    </lineage>
</organism>
<dbReference type="SUPFAM" id="SSF51905">
    <property type="entry name" value="FAD/NAD(P)-binding domain"/>
    <property type="match status" value="1"/>
</dbReference>
<dbReference type="OrthoDB" id="1047367at2759"/>
<gene>
    <name evidence="7" type="ORF">OIDMADRAFT_100335</name>
</gene>
<keyword evidence="8" id="KW-1185">Reference proteome</keyword>
<dbReference type="SUPFAM" id="SSF54373">
    <property type="entry name" value="FAD-linked reductases, C-terminal domain"/>
    <property type="match status" value="1"/>
</dbReference>
<dbReference type="SUPFAM" id="SSF160104">
    <property type="entry name" value="Acetoacetate decarboxylase-like"/>
    <property type="match status" value="1"/>
</dbReference>
<dbReference type="GO" id="GO:0016829">
    <property type="term" value="F:lyase activity"/>
    <property type="evidence" value="ECO:0007669"/>
    <property type="project" value="InterPro"/>
</dbReference>
<evidence type="ECO:0000313" key="8">
    <source>
        <dbReference type="Proteomes" id="UP000054321"/>
    </source>
</evidence>
<comment type="similarity">
    <text evidence="1">Belongs to the paxM FAD-dependent monooxygenase family.</text>
</comment>
<dbReference type="HOGENOM" id="CLU_014528_0_0_1"/>
<evidence type="ECO:0000256" key="4">
    <source>
        <dbReference type="ARBA" id="ARBA00023002"/>
    </source>
</evidence>
<keyword evidence="3" id="KW-0274">FAD</keyword>
<protein>
    <recommendedName>
        <fullName evidence="6">FAD-binding domain-containing protein</fullName>
    </recommendedName>
</protein>
<reference evidence="8" key="2">
    <citation type="submission" date="2015-01" db="EMBL/GenBank/DDBJ databases">
        <title>Evolutionary Origins and Diversification of the Mycorrhizal Mutualists.</title>
        <authorList>
            <consortium name="DOE Joint Genome Institute"/>
            <consortium name="Mycorrhizal Genomics Consortium"/>
            <person name="Kohler A."/>
            <person name="Kuo A."/>
            <person name="Nagy L.G."/>
            <person name="Floudas D."/>
            <person name="Copeland A."/>
            <person name="Barry K.W."/>
            <person name="Cichocki N."/>
            <person name="Veneault-Fourrey C."/>
            <person name="LaButti K."/>
            <person name="Lindquist E.A."/>
            <person name="Lipzen A."/>
            <person name="Lundell T."/>
            <person name="Morin E."/>
            <person name="Murat C."/>
            <person name="Riley R."/>
            <person name="Ohm R."/>
            <person name="Sun H."/>
            <person name="Tunlid A."/>
            <person name="Henrissat B."/>
            <person name="Grigoriev I.V."/>
            <person name="Hibbett D.S."/>
            <person name="Martin F."/>
        </authorList>
    </citation>
    <scope>NUCLEOTIDE SEQUENCE [LARGE SCALE GENOMIC DNA]</scope>
    <source>
        <strain evidence="8">Zn</strain>
    </source>
</reference>